<feature type="compositionally biased region" description="Polar residues" evidence="1">
    <location>
        <begin position="124"/>
        <end position="133"/>
    </location>
</feature>
<organism evidence="2 3">
    <name type="scientific">Daedalea quercina L-15889</name>
    <dbReference type="NCBI Taxonomy" id="1314783"/>
    <lineage>
        <taxon>Eukaryota</taxon>
        <taxon>Fungi</taxon>
        <taxon>Dikarya</taxon>
        <taxon>Basidiomycota</taxon>
        <taxon>Agaricomycotina</taxon>
        <taxon>Agaricomycetes</taxon>
        <taxon>Polyporales</taxon>
        <taxon>Fomitopsis</taxon>
    </lineage>
</organism>
<dbReference type="OrthoDB" id="529205at2759"/>
<reference evidence="2 3" key="1">
    <citation type="journal article" date="2016" name="Mol. Biol. Evol.">
        <title>Comparative Genomics of Early-Diverging Mushroom-Forming Fungi Provides Insights into the Origins of Lignocellulose Decay Capabilities.</title>
        <authorList>
            <person name="Nagy L.G."/>
            <person name="Riley R."/>
            <person name="Tritt A."/>
            <person name="Adam C."/>
            <person name="Daum C."/>
            <person name="Floudas D."/>
            <person name="Sun H."/>
            <person name="Yadav J.S."/>
            <person name="Pangilinan J."/>
            <person name="Larsson K.H."/>
            <person name="Matsuura K."/>
            <person name="Barry K."/>
            <person name="Labutti K."/>
            <person name="Kuo R."/>
            <person name="Ohm R.A."/>
            <person name="Bhattacharya S.S."/>
            <person name="Shirouzu T."/>
            <person name="Yoshinaga Y."/>
            <person name="Martin F.M."/>
            <person name="Grigoriev I.V."/>
            <person name="Hibbett D.S."/>
        </authorList>
    </citation>
    <scope>NUCLEOTIDE SEQUENCE [LARGE SCALE GENOMIC DNA]</scope>
    <source>
        <strain evidence="2 3">L-15889</strain>
    </source>
</reference>
<feature type="compositionally biased region" description="Basic residues" evidence="1">
    <location>
        <begin position="50"/>
        <end position="59"/>
    </location>
</feature>
<dbReference type="STRING" id="1314783.A0A165T7X7"/>
<dbReference type="EMBL" id="KV429038">
    <property type="protein sequence ID" value="KZT73055.1"/>
    <property type="molecule type" value="Genomic_DNA"/>
</dbReference>
<accession>A0A165T7X7</accession>
<protein>
    <submittedName>
        <fullName evidence="2">Uncharacterized protein</fullName>
    </submittedName>
</protein>
<evidence type="ECO:0000256" key="1">
    <source>
        <dbReference type="SAM" id="MobiDB-lite"/>
    </source>
</evidence>
<keyword evidence="3" id="KW-1185">Reference proteome</keyword>
<dbReference type="Proteomes" id="UP000076727">
    <property type="component" value="Unassembled WGS sequence"/>
</dbReference>
<gene>
    <name evidence="2" type="ORF">DAEQUDRAFT_762415</name>
</gene>
<name>A0A165T7X7_9APHY</name>
<feature type="compositionally biased region" description="Basic and acidic residues" evidence="1">
    <location>
        <begin position="160"/>
        <end position="169"/>
    </location>
</feature>
<sequence>MSATVFNAVRAAARRIPVVPKPSTAAAPRFYSSSMHDHDPDTLETEKRRNLTGKQHKTSTPHEEHAPGWNEYLASASEAAVKADQAPSLGGPAAMQERTVTRIKHRYEEEESTEPESAEKSRATQEQGMNTSRMGHGETVHAVYEREEIDGPLGSAGGHKSVEVEEVTKSKPATGPAK</sequence>
<dbReference type="AlphaFoldDB" id="A0A165T7X7"/>
<feature type="region of interest" description="Disordered" evidence="1">
    <location>
        <begin position="29"/>
        <end position="178"/>
    </location>
</feature>
<evidence type="ECO:0000313" key="2">
    <source>
        <dbReference type="EMBL" id="KZT73055.1"/>
    </source>
</evidence>
<evidence type="ECO:0000313" key="3">
    <source>
        <dbReference type="Proteomes" id="UP000076727"/>
    </source>
</evidence>
<proteinExistence type="predicted"/>
<feature type="compositionally biased region" description="Basic and acidic residues" evidence="1">
    <location>
        <begin position="35"/>
        <end position="49"/>
    </location>
</feature>
<feature type="compositionally biased region" description="Basic and acidic residues" evidence="1">
    <location>
        <begin position="135"/>
        <end position="146"/>
    </location>
</feature>